<evidence type="ECO:0000313" key="3">
    <source>
        <dbReference type="Proteomes" id="UP001153292"/>
    </source>
</evidence>
<sequence length="188" mass="21783">MYENTQENGAAPHIMGQEQSYPGHTSVSHASRYKDRYGPAQYTSGPLYHPGDYDNDYKRHKPRRSAESFKSDNSSTESSGYRSGSSTYESHSNRSSKNDYYCTSLYKNDHYKDVNKEIYRPVKIKEKKHLQLLSIEKDELKSARLKSYLAEAEKAKYTSQTQKKAGIRNYTPKILSEEEQKKKVDSWI</sequence>
<gene>
    <name evidence="2" type="ORF">CHILSU_LOCUS6042</name>
</gene>
<feature type="compositionally biased region" description="Low complexity" evidence="1">
    <location>
        <begin position="74"/>
        <end position="90"/>
    </location>
</feature>
<organism evidence="2 3">
    <name type="scientific">Chilo suppressalis</name>
    <name type="common">Asiatic rice borer moth</name>
    <dbReference type="NCBI Taxonomy" id="168631"/>
    <lineage>
        <taxon>Eukaryota</taxon>
        <taxon>Metazoa</taxon>
        <taxon>Ecdysozoa</taxon>
        <taxon>Arthropoda</taxon>
        <taxon>Hexapoda</taxon>
        <taxon>Insecta</taxon>
        <taxon>Pterygota</taxon>
        <taxon>Neoptera</taxon>
        <taxon>Endopterygota</taxon>
        <taxon>Lepidoptera</taxon>
        <taxon>Glossata</taxon>
        <taxon>Ditrysia</taxon>
        <taxon>Pyraloidea</taxon>
        <taxon>Crambidae</taxon>
        <taxon>Crambinae</taxon>
        <taxon>Chilo</taxon>
    </lineage>
</organism>
<reference evidence="2" key="1">
    <citation type="submission" date="2021-12" db="EMBL/GenBank/DDBJ databases">
        <authorList>
            <person name="King R."/>
        </authorList>
    </citation>
    <scope>NUCLEOTIDE SEQUENCE</scope>
</reference>
<dbReference type="EMBL" id="OU963914">
    <property type="protein sequence ID" value="CAH0402793.1"/>
    <property type="molecule type" value="Genomic_DNA"/>
</dbReference>
<feature type="compositionally biased region" description="Polar residues" evidence="1">
    <location>
        <begin position="17"/>
        <end position="29"/>
    </location>
</feature>
<keyword evidence="3" id="KW-1185">Reference proteome</keyword>
<feature type="region of interest" description="Disordered" evidence="1">
    <location>
        <begin position="1"/>
        <end position="100"/>
    </location>
</feature>
<name>A0ABN8B711_CHISP</name>
<proteinExistence type="predicted"/>
<protein>
    <submittedName>
        <fullName evidence="2">Uncharacterized protein</fullName>
    </submittedName>
</protein>
<dbReference type="Proteomes" id="UP001153292">
    <property type="component" value="Chromosome 21"/>
</dbReference>
<evidence type="ECO:0000256" key="1">
    <source>
        <dbReference type="SAM" id="MobiDB-lite"/>
    </source>
</evidence>
<evidence type="ECO:0000313" key="2">
    <source>
        <dbReference type="EMBL" id="CAH0402793.1"/>
    </source>
</evidence>
<accession>A0ABN8B711</accession>